<evidence type="ECO:0000313" key="1">
    <source>
        <dbReference type="EMBL" id="KAE9406587.1"/>
    </source>
</evidence>
<dbReference type="EMBL" id="ML769401">
    <property type="protein sequence ID" value="KAE9406587.1"/>
    <property type="molecule type" value="Genomic_DNA"/>
</dbReference>
<dbReference type="Proteomes" id="UP000799118">
    <property type="component" value="Unassembled WGS sequence"/>
</dbReference>
<name>A0A6A4IBW8_9AGAR</name>
<evidence type="ECO:0000313" key="2">
    <source>
        <dbReference type="Proteomes" id="UP000799118"/>
    </source>
</evidence>
<keyword evidence="2" id="KW-1185">Reference proteome</keyword>
<dbReference type="AlphaFoldDB" id="A0A6A4IBW8"/>
<feature type="non-terminal residue" evidence="1">
    <location>
        <position position="67"/>
    </location>
</feature>
<sequence length="67" mass="7404">MFHRAQNFSIYGGQFIFNGPESTGLLEPSLNRNATITYEKIKLATQTAPTVFTGREGLVVEAVQELT</sequence>
<gene>
    <name evidence="1" type="ORF">BT96DRAFT_915285</name>
</gene>
<dbReference type="OrthoDB" id="10452069at2759"/>
<accession>A0A6A4IBW8</accession>
<reference evidence="1" key="1">
    <citation type="journal article" date="2019" name="Environ. Microbiol.">
        <title>Fungal ecological strategies reflected in gene transcription - a case study of two litter decomposers.</title>
        <authorList>
            <person name="Barbi F."/>
            <person name="Kohler A."/>
            <person name="Barry K."/>
            <person name="Baskaran P."/>
            <person name="Daum C."/>
            <person name="Fauchery L."/>
            <person name="Ihrmark K."/>
            <person name="Kuo A."/>
            <person name="LaButti K."/>
            <person name="Lipzen A."/>
            <person name="Morin E."/>
            <person name="Grigoriev I.V."/>
            <person name="Henrissat B."/>
            <person name="Lindahl B."/>
            <person name="Martin F."/>
        </authorList>
    </citation>
    <scope>NUCLEOTIDE SEQUENCE</scope>
    <source>
        <strain evidence="1">JB14</strain>
    </source>
</reference>
<proteinExistence type="predicted"/>
<organism evidence="1 2">
    <name type="scientific">Gymnopus androsaceus JB14</name>
    <dbReference type="NCBI Taxonomy" id="1447944"/>
    <lineage>
        <taxon>Eukaryota</taxon>
        <taxon>Fungi</taxon>
        <taxon>Dikarya</taxon>
        <taxon>Basidiomycota</taxon>
        <taxon>Agaricomycotina</taxon>
        <taxon>Agaricomycetes</taxon>
        <taxon>Agaricomycetidae</taxon>
        <taxon>Agaricales</taxon>
        <taxon>Marasmiineae</taxon>
        <taxon>Omphalotaceae</taxon>
        <taxon>Gymnopus</taxon>
    </lineage>
</organism>
<protein>
    <submittedName>
        <fullName evidence="1">Uncharacterized protein</fullName>
    </submittedName>
</protein>